<protein>
    <submittedName>
        <fullName evidence="1">Uncharacterized protein</fullName>
    </submittedName>
</protein>
<dbReference type="AlphaFoldDB" id="A0A7J8T217"/>
<sequence length="16" mass="1873">MSFVFLDLILFLNLTS</sequence>
<organism evidence="1 2">
    <name type="scientific">Gossypium davidsonii</name>
    <name type="common">Davidson's cotton</name>
    <name type="synonym">Gossypium klotzschianum subsp. davidsonii</name>
    <dbReference type="NCBI Taxonomy" id="34287"/>
    <lineage>
        <taxon>Eukaryota</taxon>
        <taxon>Viridiplantae</taxon>
        <taxon>Streptophyta</taxon>
        <taxon>Embryophyta</taxon>
        <taxon>Tracheophyta</taxon>
        <taxon>Spermatophyta</taxon>
        <taxon>Magnoliopsida</taxon>
        <taxon>eudicotyledons</taxon>
        <taxon>Gunneridae</taxon>
        <taxon>Pentapetalae</taxon>
        <taxon>rosids</taxon>
        <taxon>malvids</taxon>
        <taxon>Malvales</taxon>
        <taxon>Malvaceae</taxon>
        <taxon>Malvoideae</taxon>
        <taxon>Gossypium</taxon>
    </lineage>
</organism>
<keyword evidence="2" id="KW-1185">Reference proteome</keyword>
<dbReference type="EMBL" id="JABFAC010000013">
    <property type="protein sequence ID" value="MBA0632404.1"/>
    <property type="molecule type" value="Genomic_DNA"/>
</dbReference>
<accession>A0A7J8T217</accession>
<comment type="caution">
    <text evidence="1">The sequence shown here is derived from an EMBL/GenBank/DDBJ whole genome shotgun (WGS) entry which is preliminary data.</text>
</comment>
<evidence type="ECO:0000313" key="2">
    <source>
        <dbReference type="Proteomes" id="UP000593561"/>
    </source>
</evidence>
<reference evidence="1 2" key="1">
    <citation type="journal article" date="2019" name="Genome Biol. Evol.">
        <title>Insights into the evolution of the New World diploid cottons (Gossypium, subgenus Houzingenia) based on genome sequencing.</title>
        <authorList>
            <person name="Grover C.E."/>
            <person name="Arick M.A. 2nd"/>
            <person name="Thrash A."/>
            <person name="Conover J.L."/>
            <person name="Sanders W.S."/>
            <person name="Peterson D.G."/>
            <person name="Frelichowski J.E."/>
            <person name="Scheffler J.A."/>
            <person name="Scheffler B.E."/>
            <person name="Wendel J.F."/>
        </authorList>
    </citation>
    <scope>NUCLEOTIDE SEQUENCE [LARGE SCALE GENOMIC DNA]</scope>
    <source>
        <strain evidence="1">27</strain>
        <tissue evidence="1">Leaf</tissue>
    </source>
</reference>
<dbReference type="Proteomes" id="UP000593561">
    <property type="component" value="Unassembled WGS sequence"/>
</dbReference>
<gene>
    <name evidence="1" type="ORF">Godav_001150</name>
</gene>
<evidence type="ECO:0000313" key="1">
    <source>
        <dbReference type="EMBL" id="MBA0632404.1"/>
    </source>
</evidence>
<proteinExistence type="predicted"/>
<name>A0A7J8T217_GOSDV</name>